<accession>A0ABW5Q813</accession>
<keyword evidence="3 6" id="KW-0378">Hydrolase</keyword>
<keyword evidence="5 6" id="KW-0482">Metalloprotease</keyword>
<evidence type="ECO:0000256" key="4">
    <source>
        <dbReference type="ARBA" id="ARBA00022833"/>
    </source>
</evidence>
<dbReference type="InterPro" id="IPR004438">
    <property type="entry name" value="Peptidase_M3B"/>
</dbReference>
<dbReference type="NCBIfam" id="TIGR00181">
    <property type="entry name" value="pepF"/>
    <property type="match status" value="1"/>
</dbReference>
<dbReference type="Pfam" id="PF08439">
    <property type="entry name" value="Peptidase_M3_N"/>
    <property type="match status" value="1"/>
</dbReference>
<protein>
    <recommendedName>
        <fullName evidence="6">Oligopeptidase F</fullName>
        <ecNumber evidence="6">3.4.24.-</ecNumber>
    </recommendedName>
</protein>
<evidence type="ECO:0000259" key="8">
    <source>
        <dbReference type="Pfam" id="PF08439"/>
    </source>
</evidence>
<dbReference type="PANTHER" id="PTHR11804">
    <property type="entry name" value="PROTEASE M3 THIMET OLIGOPEPTIDASE-RELATED"/>
    <property type="match status" value="1"/>
</dbReference>
<dbReference type="EMBL" id="JBHUMZ010000013">
    <property type="protein sequence ID" value="MFD2638060.1"/>
    <property type="molecule type" value="Genomic_DNA"/>
</dbReference>
<dbReference type="InterPro" id="IPR034009">
    <property type="entry name" value="M3B_PepF_4"/>
</dbReference>
<evidence type="ECO:0000256" key="6">
    <source>
        <dbReference type="RuleBase" id="RU368091"/>
    </source>
</evidence>
<dbReference type="Proteomes" id="UP001597452">
    <property type="component" value="Unassembled WGS sequence"/>
</dbReference>
<dbReference type="InterPro" id="IPR042088">
    <property type="entry name" value="OligoPept_F_C"/>
</dbReference>
<keyword evidence="4 6" id="KW-0862">Zinc</keyword>
<dbReference type="InterPro" id="IPR013647">
    <property type="entry name" value="OligopepF_N_dom"/>
</dbReference>
<dbReference type="InterPro" id="IPR001567">
    <property type="entry name" value="Pept_M3A_M3B_dom"/>
</dbReference>
<keyword evidence="2 6" id="KW-0479">Metal-binding</keyword>
<evidence type="ECO:0000259" key="7">
    <source>
        <dbReference type="Pfam" id="PF01432"/>
    </source>
</evidence>
<feature type="domain" description="Oligopeptidase F N-terminal" evidence="8">
    <location>
        <begin position="115"/>
        <end position="184"/>
    </location>
</feature>
<dbReference type="RefSeq" id="WP_377327622.1">
    <property type="nucleotide sequence ID" value="NZ_JBHUMZ010000013.1"/>
</dbReference>
<dbReference type="SUPFAM" id="SSF55486">
    <property type="entry name" value="Metalloproteases ('zincins'), catalytic domain"/>
    <property type="match status" value="1"/>
</dbReference>
<gene>
    <name evidence="9" type="primary">pepF</name>
    <name evidence="9" type="ORF">ACFSW4_04155</name>
</gene>
<proteinExistence type="inferred from homology"/>
<evidence type="ECO:0000256" key="2">
    <source>
        <dbReference type="ARBA" id="ARBA00022723"/>
    </source>
</evidence>
<dbReference type="Pfam" id="PF01432">
    <property type="entry name" value="Peptidase_M3"/>
    <property type="match status" value="1"/>
</dbReference>
<comment type="caution">
    <text evidence="9">The sequence shown here is derived from an EMBL/GenBank/DDBJ whole genome shotgun (WGS) entry which is preliminary data.</text>
</comment>
<comment type="similarity">
    <text evidence="6">Belongs to the peptidase M3B family.</text>
</comment>
<evidence type="ECO:0000313" key="9">
    <source>
        <dbReference type="EMBL" id="MFD2638060.1"/>
    </source>
</evidence>
<dbReference type="InterPro" id="IPR045090">
    <property type="entry name" value="Pept_M3A_M3B"/>
</dbReference>
<dbReference type="EC" id="3.4.24.-" evidence="6"/>
<evidence type="ECO:0000256" key="3">
    <source>
        <dbReference type="ARBA" id="ARBA00022801"/>
    </source>
</evidence>
<dbReference type="PANTHER" id="PTHR11804:SF45">
    <property type="entry name" value="SIMILAR TO OLIGOENDOPEPTIDASE"/>
    <property type="match status" value="1"/>
</dbReference>
<dbReference type="Gene3D" id="1.20.140.70">
    <property type="entry name" value="Oligopeptidase f, N-terminal domain"/>
    <property type="match status" value="1"/>
</dbReference>
<dbReference type="Gene3D" id="1.10.1370.20">
    <property type="entry name" value="Oligoendopeptidase f, C-terminal domain"/>
    <property type="match status" value="1"/>
</dbReference>
<comment type="function">
    <text evidence="6">Has oligopeptidase activity and degrades a variety of small bioactive peptides.</text>
</comment>
<keyword evidence="10" id="KW-1185">Reference proteome</keyword>
<dbReference type="CDD" id="cd09609">
    <property type="entry name" value="M3B_PepF"/>
    <property type="match status" value="1"/>
</dbReference>
<name>A0ABW5Q813_9BACI</name>
<keyword evidence="1 6" id="KW-0645">Protease</keyword>
<comment type="cofactor">
    <cofactor evidence="6">
        <name>Zn(2+)</name>
        <dbReference type="ChEBI" id="CHEBI:29105"/>
    </cofactor>
    <text evidence="6">Binds 1 zinc ion.</text>
</comment>
<evidence type="ECO:0000256" key="1">
    <source>
        <dbReference type="ARBA" id="ARBA00022670"/>
    </source>
</evidence>
<feature type="domain" description="Peptidase M3A/M3B catalytic" evidence="7">
    <location>
        <begin position="208"/>
        <end position="586"/>
    </location>
</feature>
<evidence type="ECO:0000256" key="5">
    <source>
        <dbReference type="ARBA" id="ARBA00023049"/>
    </source>
</evidence>
<evidence type="ECO:0000313" key="10">
    <source>
        <dbReference type="Proteomes" id="UP001597452"/>
    </source>
</evidence>
<sequence length="606" mass="68977">MAKTRLQRHEVPVEQTWKLDDLFVTTEDWEAALKEIEGSVSNVLQYKGKLGEGPDVLYNCLEEQAKLHEKIVPVATYANLRSSEDGTNPDNQSNSGKVASTLAQVGAALSFVDSEILALPDGTIEKYLKEHDELKEYENFLKDLLKYKPYTLSPETEEVLASLSEVHSAPYTIYQRSKSSDMQFDDFEANGETYPNSFALFEDEYELSSDTTLRRSAYDSFVNTLKQYQNTYAATYATEVKKQVQLSKARGYKNVTQMLLQPQKVNEEMYHNQLDVIQKELAPHMRKFAKLKKEVLGLDKMTFADLKAPLDPEFNPTTTYEEVSETILEALSVMGPEYTEIMKKGLSERWVDYADNVGKSTGAFCASPYGSHPYILLTWTGAMRGGFILAHELGHAGHFYLANQNQRIFNTRPSTYFVEAPSTMNEMLLADHLLSKHSDDDRMRRWIILQLLGTYYHNFVTHLLEGEFQRRVYDLAEKGVPLTAKVLKQQKREALENFWGDTVELDEGAELTWMRQPHYYMGLYPYTYSAGLTASTLVSRKIKEEGQPVIDRWLEVLKAGGTKTPQELMEYAGVDMTSPEPIKKAVNYVGSLVDDLVKSYQESATK</sequence>
<reference evidence="10" key="1">
    <citation type="journal article" date="2019" name="Int. J. Syst. Evol. Microbiol.">
        <title>The Global Catalogue of Microorganisms (GCM) 10K type strain sequencing project: providing services to taxonomists for standard genome sequencing and annotation.</title>
        <authorList>
            <consortium name="The Broad Institute Genomics Platform"/>
            <consortium name="The Broad Institute Genome Sequencing Center for Infectious Disease"/>
            <person name="Wu L."/>
            <person name="Ma J."/>
        </authorList>
    </citation>
    <scope>NUCLEOTIDE SEQUENCE [LARGE SCALE GENOMIC DNA]</scope>
    <source>
        <strain evidence="10">TISTR 1571</strain>
    </source>
</reference>
<organism evidence="9 10">
    <name type="scientific">Piscibacillus salipiscarius</name>
    <dbReference type="NCBI Taxonomy" id="299480"/>
    <lineage>
        <taxon>Bacteria</taxon>
        <taxon>Bacillati</taxon>
        <taxon>Bacillota</taxon>
        <taxon>Bacilli</taxon>
        <taxon>Bacillales</taxon>
        <taxon>Bacillaceae</taxon>
        <taxon>Piscibacillus</taxon>
    </lineage>
</organism>